<gene>
    <name evidence="1" type="ordered locus">Mahau_2430</name>
</gene>
<dbReference type="EMBL" id="CP002360">
    <property type="protein sequence ID" value="AEE97592.1"/>
    <property type="molecule type" value="Genomic_DNA"/>
</dbReference>
<evidence type="ECO:0000313" key="2">
    <source>
        <dbReference type="Proteomes" id="UP000008457"/>
    </source>
</evidence>
<accession>F3ZWX0</accession>
<evidence type="ECO:0000313" key="1">
    <source>
        <dbReference type="EMBL" id="AEE97592.1"/>
    </source>
</evidence>
<dbReference type="RefSeq" id="WP_013782018.1">
    <property type="nucleotide sequence ID" value="NC_015520.1"/>
</dbReference>
<protein>
    <submittedName>
        <fullName evidence="1">Uncharacterized protein</fullName>
    </submittedName>
</protein>
<organism evidence="1 2">
    <name type="scientific">Mahella australiensis (strain DSM 15567 / CIP 107919 / 50-1 BON)</name>
    <dbReference type="NCBI Taxonomy" id="697281"/>
    <lineage>
        <taxon>Bacteria</taxon>
        <taxon>Bacillati</taxon>
        <taxon>Bacillota</taxon>
        <taxon>Clostridia</taxon>
        <taxon>Thermoanaerobacterales</taxon>
        <taxon>Thermoanaerobacterales Family IV. Incertae Sedis</taxon>
        <taxon>Mahella</taxon>
    </lineage>
</organism>
<dbReference type="KEGG" id="mas:Mahau_2430"/>
<dbReference type="AlphaFoldDB" id="F3ZWX0"/>
<dbReference type="Proteomes" id="UP000008457">
    <property type="component" value="Chromosome"/>
</dbReference>
<keyword evidence="2" id="KW-1185">Reference proteome</keyword>
<name>F3ZWX0_MAHA5</name>
<dbReference type="STRING" id="697281.Mahau_2430"/>
<reference evidence="1 2" key="2">
    <citation type="journal article" date="2011" name="Stand. Genomic Sci.">
        <title>Complete genome sequence of Mahella australiensis type strain (50-1 BON).</title>
        <authorList>
            <person name="Sikorski J."/>
            <person name="Teshima H."/>
            <person name="Nolan M."/>
            <person name="Lucas S."/>
            <person name="Hammon N."/>
            <person name="Deshpande S."/>
            <person name="Cheng J.F."/>
            <person name="Pitluck S."/>
            <person name="Liolios K."/>
            <person name="Pagani I."/>
            <person name="Ivanova N."/>
            <person name="Huntemann M."/>
            <person name="Mavromatis K."/>
            <person name="Ovchinikova G."/>
            <person name="Pati A."/>
            <person name="Tapia R."/>
            <person name="Han C."/>
            <person name="Goodwin L."/>
            <person name="Chen A."/>
            <person name="Palaniappan K."/>
            <person name="Land M."/>
            <person name="Hauser L."/>
            <person name="Ngatchou-Djao O.D."/>
            <person name="Rohde M."/>
            <person name="Pukall R."/>
            <person name="Spring S."/>
            <person name="Abt B."/>
            <person name="Goker M."/>
            <person name="Detter J.C."/>
            <person name="Woyke T."/>
            <person name="Bristow J."/>
            <person name="Markowitz V."/>
            <person name="Hugenholtz P."/>
            <person name="Eisen J.A."/>
            <person name="Kyrpides N.C."/>
            <person name="Klenk H.P."/>
            <person name="Lapidus A."/>
        </authorList>
    </citation>
    <scope>NUCLEOTIDE SEQUENCE [LARGE SCALE GENOMIC DNA]</scope>
    <source>
        <strain evidence="2">DSM 15567 / CIP 107919 / 50-1 BON</strain>
    </source>
</reference>
<dbReference type="HOGENOM" id="CLU_2700383_0_0_9"/>
<reference evidence="2" key="1">
    <citation type="submission" date="2010-11" db="EMBL/GenBank/DDBJ databases">
        <title>The complete genome of Mahella australiensis DSM 15567.</title>
        <authorList>
            <consortium name="US DOE Joint Genome Institute (JGI-PGF)"/>
            <person name="Lucas S."/>
            <person name="Copeland A."/>
            <person name="Lapidus A."/>
            <person name="Bruce D."/>
            <person name="Goodwin L."/>
            <person name="Pitluck S."/>
            <person name="Kyrpides N."/>
            <person name="Mavromatis K."/>
            <person name="Pagani I."/>
            <person name="Ivanova N."/>
            <person name="Teshima H."/>
            <person name="Brettin T."/>
            <person name="Detter J.C."/>
            <person name="Han C."/>
            <person name="Tapia R."/>
            <person name="Land M."/>
            <person name="Hauser L."/>
            <person name="Markowitz V."/>
            <person name="Cheng J.-F."/>
            <person name="Hugenholtz P."/>
            <person name="Woyke T."/>
            <person name="Wu D."/>
            <person name="Spring S."/>
            <person name="Pukall R."/>
            <person name="Steenblock K."/>
            <person name="Schneider S."/>
            <person name="Klenk H.-P."/>
            <person name="Eisen J.A."/>
        </authorList>
    </citation>
    <scope>NUCLEOTIDE SEQUENCE [LARGE SCALE GENOMIC DNA]</scope>
    <source>
        <strain evidence="2">DSM 15567 / CIP 107919 / 50-1 BON</strain>
    </source>
</reference>
<sequence>MSVQDSKEEILQLIEILPEEKISQARTYLKSLIDTDRDKNIERIQQIMHKYVRSNRILSEELIVERRKEAKNE</sequence>
<proteinExistence type="predicted"/>